<evidence type="ECO:0000313" key="1">
    <source>
        <dbReference type="EMBL" id="KAG8094454.1"/>
    </source>
</evidence>
<name>A0A8J6BSW6_ZIZPA</name>
<proteinExistence type="predicted"/>
<dbReference type="Proteomes" id="UP000729402">
    <property type="component" value="Unassembled WGS sequence"/>
</dbReference>
<organism evidence="1 2">
    <name type="scientific">Zizania palustris</name>
    <name type="common">Northern wild rice</name>
    <dbReference type="NCBI Taxonomy" id="103762"/>
    <lineage>
        <taxon>Eukaryota</taxon>
        <taxon>Viridiplantae</taxon>
        <taxon>Streptophyta</taxon>
        <taxon>Embryophyta</taxon>
        <taxon>Tracheophyta</taxon>
        <taxon>Spermatophyta</taxon>
        <taxon>Magnoliopsida</taxon>
        <taxon>Liliopsida</taxon>
        <taxon>Poales</taxon>
        <taxon>Poaceae</taxon>
        <taxon>BOP clade</taxon>
        <taxon>Oryzoideae</taxon>
        <taxon>Oryzeae</taxon>
        <taxon>Zizaniinae</taxon>
        <taxon>Zizania</taxon>
    </lineage>
</organism>
<protein>
    <submittedName>
        <fullName evidence="1">Uncharacterized protein</fullName>
    </submittedName>
</protein>
<reference evidence="1" key="2">
    <citation type="submission" date="2021-02" db="EMBL/GenBank/DDBJ databases">
        <authorList>
            <person name="Kimball J.A."/>
            <person name="Haas M.W."/>
            <person name="Macchietto M."/>
            <person name="Kono T."/>
            <person name="Duquette J."/>
            <person name="Shao M."/>
        </authorList>
    </citation>
    <scope>NUCLEOTIDE SEQUENCE</scope>
    <source>
        <tissue evidence="1">Fresh leaf tissue</tissue>
    </source>
</reference>
<dbReference type="EMBL" id="JAAALK010000080">
    <property type="protein sequence ID" value="KAG8094454.1"/>
    <property type="molecule type" value="Genomic_DNA"/>
</dbReference>
<sequence length="100" mass="11724">MKHQTLEYNINVEKKKAFIWCKKKLKTKHTIDQIDKSATFVSKIIKIVLIFLLPKNGVFFIIPICPRTTQYTHHFGPEGIDHLSTVHAPLYWKLLIRPIV</sequence>
<evidence type="ECO:0000313" key="2">
    <source>
        <dbReference type="Proteomes" id="UP000729402"/>
    </source>
</evidence>
<keyword evidence="2" id="KW-1185">Reference proteome</keyword>
<accession>A0A8J6BSW6</accession>
<comment type="caution">
    <text evidence="1">The sequence shown here is derived from an EMBL/GenBank/DDBJ whole genome shotgun (WGS) entry which is preliminary data.</text>
</comment>
<reference evidence="1" key="1">
    <citation type="journal article" date="2021" name="bioRxiv">
        <title>Whole Genome Assembly and Annotation of Northern Wild Rice, Zizania palustris L., Supports a Whole Genome Duplication in the Zizania Genus.</title>
        <authorList>
            <person name="Haas M."/>
            <person name="Kono T."/>
            <person name="Macchietto M."/>
            <person name="Millas R."/>
            <person name="McGilp L."/>
            <person name="Shao M."/>
            <person name="Duquette J."/>
            <person name="Hirsch C.N."/>
            <person name="Kimball J."/>
        </authorList>
    </citation>
    <scope>NUCLEOTIDE SEQUENCE</scope>
    <source>
        <tissue evidence="1">Fresh leaf tissue</tissue>
    </source>
</reference>
<gene>
    <name evidence="1" type="ORF">GUJ93_ZPchr0012g19356</name>
</gene>
<dbReference type="AlphaFoldDB" id="A0A8J6BSW6"/>